<dbReference type="AlphaFoldDB" id="A0A1Q9DQD3"/>
<dbReference type="PANTHER" id="PTHR22870:SF466">
    <property type="entry name" value="ANKYRIN REPEAT-CONTAINING PROTEIN"/>
    <property type="match status" value="1"/>
</dbReference>
<dbReference type="SUPFAM" id="SSF50985">
    <property type="entry name" value="RCC1/BLIP-II"/>
    <property type="match status" value="1"/>
</dbReference>
<dbReference type="InterPro" id="IPR051210">
    <property type="entry name" value="Ub_ligase/GEF_domain"/>
</dbReference>
<dbReference type="PANTHER" id="PTHR22870">
    <property type="entry name" value="REGULATOR OF CHROMOSOME CONDENSATION"/>
    <property type="match status" value="1"/>
</dbReference>
<evidence type="ECO:0000256" key="1">
    <source>
        <dbReference type="ARBA" id="ARBA00022737"/>
    </source>
</evidence>
<accession>A0A1Q9DQD3</accession>
<dbReference type="OrthoDB" id="416321at2759"/>
<protein>
    <submittedName>
        <fullName evidence="2">Putative E3 ubiquitin-protein ligase HERC2</fullName>
    </submittedName>
</protein>
<evidence type="ECO:0000313" key="2">
    <source>
        <dbReference type="EMBL" id="OLP97377.1"/>
    </source>
</evidence>
<gene>
    <name evidence="2" type="primary">HERC2</name>
    <name evidence="2" type="ORF">AK812_SmicGene20286</name>
</gene>
<name>A0A1Q9DQD3_SYMMI</name>
<comment type="caution">
    <text evidence="2">The sequence shown here is derived from an EMBL/GenBank/DDBJ whole genome shotgun (WGS) entry which is preliminary data.</text>
</comment>
<organism evidence="2 3">
    <name type="scientific">Symbiodinium microadriaticum</name>
    <name type="common">Dinoflagellate</name>
    <name type="synonym">Zooxanthella microadriatica</name>
    <dbReference type="NCBI Taxonomy" id="2951"/>
    <lineage>
        <taxon>Eukaryota</taxon>
        <taxon>Sar</taxon>
        <taxon>Alveolata</taxon>
        <taxon>Dinophyceae</taxon>
        <taxon>Suessiales</taxon>
        <taxon>Symbiodiniaceae</taxon>
        <taxon>Symbiodinium</taxon>
    </lineage>
</organism>
<dbReference type="Proteomes" id="UP000186817">
    <property type="component" value="Unassembled WGS sequence"/>
</dbReference>
<dbReference type="EMBL" id="LSRX01000435">
    <property type="protein sequence ID" value="OLP97377.1"/>
    <property type="molecule type" value="Genomic_DNA"/>
</dbReference>
<keyword evidence="1" id="KW-0677">Repeat</keyword>
<dbReference type="InterPro" id="IPR009091">
    <property type="entry name" value="RCC1/BLIP-II"/>
</dbReference>
<dbReference type="Gene3D" id="2.130.10.30">
    <property type="entry name" value="Regulator of chromosome condensation 1/beta-lactamase-inhibitor protein II"/>
    <property type="match status" value="2"/>
</dbReference>
<proteinExistence type="predicted"/>
<sequence>MANATQTWAWGSYWAAPEGFWWASEAAPAAAASWNFSRLQEAFPDLNCARHASWTALRRELIDLTNKEAMAFPTHWQTWQTSVALLVQKHTRGKYATSTSMEFFHSHGFKVCPLGVAALAAATWLGCLGEVANFARETKEDATFDQRFWSAVAKCEELGNILQQATAAATKARGLNVLATLAATKWPILALLSAGEQPIQWHLHALLGRLAGLGSQKRLSPEVNVTIQDGVCFSGFPRHQRLLKRFAEMVRSMAESARGNSGSKWLKTSLEDDFGQQMMQMLKKRRDLSSVLPRLPLVCQPLYFASYVLWGFGYAGDAGYITGSDSDLRTLLWESVPLGQLLLTMNFVAFPVFGFWRYFRIFVHHRMEVPTFPRRAKRLEDAFRGAFYGSRWRASLAFDHLFQLLPSNGLSETLTVGSALQRAVVAMTSLWGTRHALRLPLWLKCVARAGIAATIVLCHDVEALMVCKKVHVHPELCALADEWPRSTLSKPTALALGLARGYDMLWLDMDVVLVRDPRPLLWPLRSPEAPPVSQEEEAPHLLLSVEVLDGAQTVTEAELRSGDVLTLHVMNQVQINARKRGLNFVFAAILGDGSVFAWGDCDARKDQGAFPWGLRDVNVQQIQASYGAFAAIRSDGSVVTWGDANQGGDSSAIQEQLQDVQQIQVQEQLRDVNVQQIQASEKAFAAILGDGSVVTWGAADYGGDSSKVQEQLRDVQQIQASYEAFAAIRSDGSVVTWGLADYGGDSSAVQEQLRDVQQIQASEKAFAAILGDGSVVTWGDFDNGGDSSAVQEQLRDVQQIQASDGAFAAIRSDGSVVTWGAADYGGDSSAAQEQLRDVQQIQATAYAFAAVRSDGSVVTWGPAEYGGDSSAKQDSSAEQEQLRDVQQIQASEGDSWNCVNAGLLLVRSTFVALRFVALWLSMMILQPLYFDQQVLRHLLGLTISEMYSSPSSKKLSGYTTDWKRRLHMGLYTPQSELFGARRTPPWGVLHPCIFAMSPYITWGGTREHLWPGSSGQIAAAHVLESFPTVRTLHQQLLTDLLEATYKQNEEALQRVLSMFRTSDDGIRARDCRIHAIVGQAEDFLAVPFGKVGEVMAL</sequence>
<keyword evidence="3" id="KW-1185">Reference proteome</keyword>
<reference evidence="2 3" key="1">
    <citation type="submission" date="2016-02" db="EMBL/GenBank/DDBJ databases">
        <title>Genome analysis of coral dinoflagellate symbionts highlights evolutionary adaptations to a symbiotic lifestyle.</title>
        <authorList>
            <person name="Aranda M."/>
            <person name="Li Y."/>
            <person name="Liew Y.J."/>
            <person name="Baumgarten S."/>
            <person name="Simakov O."/>
            <person name="Wilson M."/>
            <person name="Piel J."/>
            <person name="Ashoor H."/>
            <person name="Bougouffa S."/>
            <person name="Bajic V.B."/>
            <person name="Ryu T."/>
            <person name="Ravasi T."/>
            <person name="Bayer T."/>
            <person name="Micklem G."/>
            <person name="Kim H."/>
            <person name="Bhak J."/>
            <person name="Lajeunesse T.C."/>
            <person name="Voolstra C.R."/>
        </authorList>
    </citation>
    <scope>NUCLEOTIDE SEQUENCE [LARGE SCALE GENOMIC DNA]</scope>
    <source>
        <strain evidence="2 3">CCMP2467</strain>
    </source>
</reference>
<evidence type="ECO:0000313" key="3">
    <source>
        <dbReference type="Proteomes" id="UP000186817"/>
    </source>
</evidence>